<accession>A0A2D0K7R4</accession>
<feature type="transmembrane region" description="Helical" evidence="1">
    <location>
        <begin position="59"/>
        <end position="84"/>
    </location>
</feature>
<dbReference type="EMBL" id="NJAK01000003">
    <property type="protein sequence ID" value="PHM59486.1"/>
    <property type="molecule type" value="Genomic_DNA"/>
</dbReference>
<evidence type="ECO:0000313" key="2">
    <source>
        <dbReference type="EMBL" id="PHM59486.1"/>
    </source>
</evidence>
<organism evidence="2 3">
    <name type="scientific">Xenorhabdus ishibashii</name>
    <dbReference type="NCBI Taxonomy" id="1034471"/>
    <lineage>
        <taxon>Bacteria</taxon>
        <taxon>Pseudomonadati</taxon>
        <taxon>Pseudomonadota</taxon>
        <taxon>Gammaproteobacteria</taxon>
        <taxon>Enterobacterales</taxon>
        <taxon>Morganellaceae</taxon>
        <taxon>Xenorhabdus</taxon>
    </lineage>
</organism>
<dbReference type="RefSeq" id="WP_099119151.1">
    <property type="nucleotide sequence ID" value="NZ_NJAK01000003.1"/>
</dbReference>
<dbReference type="Proteomes" id="UP000222168">
    <property type="component" value="Unassembled WGS sequence"/>
</dbReference>
<gene>
    <name evidence="2" type="ORF">Xish_03604</name>
</gene>
<keyword evidence="1" id="KW-0812">Transmembrane</keyword>
<evidence type="ECO:0000313" key="3">
    <source>
        <dbReference type="Proteomes" id="UP000222168"/>
    </source>
</evidence>
<protein>
    <submittedName>
        <fullName evidence="2">Uncharacterized protein</fullName>
    </submittedName>
</protein>
<dbReference type="AlphaFoldDB" id="A0A2D0K7R4"/>
<feature type="transmembrane region" description="Helical" evidence="1">
    <location>
        <begin position="7"/>
        <end position="33"/>
    </location>
</feature>
<comment type="caution">
    <text evidence="2">The sequence shown here is derived from an EMBL/GenBank/DDBJ whole genome shotgun (WGS) entry which is preliminary data.</text>
</comment>
<keyword evidence="1" id="KW-0472">Membrane</keyword>
<sequence>MKMKKTSLLLATIEVTIVLTGLVVAFLSTFHYLPNFVVDRIDFIPNRFSQIGISTTTDFISFIFEGMLLTSFYVLNFTLINLVFKKLTVITHHIAVFYKIGLKGYKKYNALQNIKNEKLREHKSIKYQREAYKEKRRKVLARKYDNSSLKTKYLLLGLIFGLFIS</sequence>
<keyword evidence="1" id="KW-1133">Transmembrane helix</keyword>
<proteinExistence type="predicted"/>
<evidence type="ECO:0000256" key="1">
    <source>
        <dbReference type="SAM" id="Phobius"/>
    </source>
</evidence>
<name>A0A2D0K7R4_9GAMM</name>
<reference evidence="2 3" key="1">
    <citation type="journal article" date="2017" name="Nat. Microbiol.">
        <title>Natural product diversity associated with the nematode symbionts Photorhabdus and Xenorhabdus.</title>
        <authorList>
            <person name="Tobias N.J."/>
            <person name="Wolff H."/>
            <person name="Djahanschiri B."/>
            <person name="Grundmann F."/>
            <person name="Kronenwerth M."/>
            <person name="Shi Y.M."/>
            <person name="Simonyi S."/>
            <person name="Grun P."/>
            <person name="Shapiro-Ilan D."/>
            <person name="Pidot S.J."/>
            <person name="Stinear T.P."/>
            <person name="Ebersberger I."/>
            <person name="Bode H.B."/>
        </authorList>
    </citation>
    <scope>NUCLEOTIDE SEQUENCE [LARGE SCALE GENOMIC DNA]</scope>
    <source>
        <strain evidence="2 3">DSM 22670</strain>
    </source>
</reference>
<keyword evidence="3" id="KW-1185">Reference proteome</keyword>